<evidence type="ECO:0000313" key="1">
    <source>
        <dbReference type="EMBL" id="MCE2596396.1"/>
    </source>
</evidence>
<dbReference type="EMBL" id="JAIMJA010000019">
    <property type="protein sequence ID" value="MCE2596396.1"/>
    <property type="molecule type" value="Genomic_DNA"/>
</dbReference>
<evidence type="ECO:0008006" key="3">
    <source>
        <dbReference type="Google" id="ProtNLM"/>
    </source>
</evidence>
<sequence>MLKKSIALALASLSLLGGCSTPYQESGIMSQGIVKPINKEITLIRFYTNQHTPVQHASKFAMFRSAKFASENNKPYFYCFKSLTDAANNQPSPNAAIDISPLSTSGACYVQLLDSYKNGSIETNKAIQERDEFMEGENHEN</sequence>
<comment type="caution">
    <text evidence="1">The sequence shown here is derived from an EMBL/GenBank/DDBJ whole genome shotgun (WGS) entry which is preliminary data.</text>
</comment>
<dbReference type="PROSITE" id="PS51257">
    <property type="entry name" value="PROKAR_LIPOPROTEIN"/>
    <property type="match status" value="1"/>
</dbReference>
<dbReference type="RefSeq" id="WP_233054039.1">
    <property type="nucleotide sequence ID" value="NZ_JAIMJA010000019.1"/>
</dbReference>
<evidence type="ECO:0000313" key="2">
    <source>
        <dbReference type="Proteomes" id="UP001201273"/>
    </source>
</evidence>
<organism evidence="1 2">
    <name type="scientific">Motilimonas cestriensis</name>
    <dbReference type="NCBI Taxonomy" id="2742685"/>
    <lineage>
        <taxon>Bacteria</taxon>
        <taxon>Pseudomonadati</taxon>
        <taxon>Pseudomonadota</taxon>
        <taxon>Gammaproteobacteria</taxon>
        <taxon>Alteromonadales</taxon>
        <taxon>Alteromonadales genera incertae sedis</taxon>
        <taxon>Motilimonas</taxon>
    </lineage>
</organism>
<accession>A0ABS8WFH1</accession>
<name>A0ABS8WFH1_9GAMM</name>
<reference evidence="1 2" key="1">
    <citation type="journal article" date="2022" name="Environ. Microbiol. Rep.">
        <title>Eco-phylogenetic analyses reveal divergent evolution of vitamin B12 metabolism in the marine bacterial family 'Psychromonadaceae'.</title>
        <authorList>
            <person name="Jin X."/>
            <person name="Yang Y."/>
            <person name="Cao H."/>
            <person name="Gao B."/>
            <person name="Zhao Z."/>
        </authorList>
    </citation>
    <scope>NUCLEOTIDE SEQUENCE [LARGE SCALE GENOMIC DNA]</scope>
    <source>
        <strain evidence="1 2">MKS20</strain>
    </source>
</reference>
<proteinExistence type="predicted"/>
<gene>
    <name evidence="1" type="ORF">K6Y31_16490</name>
</gene>
<dbReference type="Proteomes" id="UP001201273">
    <property type="component" value="Unassembled WGS sequence"/>
</dbReference>
<protein>
    <recommendedName>
        <fullName evidence="3">Lipoprotein</fullName>
    </recommendedName>
</protein>
<keyword evidence="2" id="KW-1185">Reference proteome</keyword>